<dbReference type="PANTHER" id="PTHR38776">
    <property type="entry name" value="MLTA-INTERACTING PROTEIN-RELATED"/>
    <property type="match status" value="1"/>
</dbReference>
<keyword evidence="8" id="KW-1185">Reference proteome</keyword>
<dbReference type="Proteomes" id="UP000014568">
    <property type="component" value="Unassembled WGS sequence"/>
</dbReference>
<dbReference type="InterPro" id="IPR010583">
    <property type="entry name" value="MipA"/>
</dbReference>
<dbReference type="HOGENOM" id="CLU_063465_1_1_6"/>
<dbReference type="AlphaFoldDB" id="S3MTL8"/>
<name>S3MTL8_9GAMM</name>
<evidence type="ECO:0000256" key="6">
    <source>
        <dbReference type="SAM" id="SignalP"/>
    </source>
</evidence>
<protein>
    <recommendedName>
        <fullName evidence="9">Outer membrane protein</fullName>
    </recommendedName>
</protein>
<dbReference type="GO" id="GO:0009252">
    <property type="term" value="P:peptidoglycan biosynthetic process"/>
    <property type="evidence" value="ECO:0007669"/>
    <property type="project" value="TreeGrafter"/>
</dbReference>
<comment type="similarity">
    <text evidence="2">Belongs to the MipA/OmpV family.</text>
</comment>
<evidence type="ECO:0008006" key="9">
    <source>
        <dbReference type="Google" id="ProtNLM"/>
    </source>
</evidence>
<evidence type="ECO:0000313" key="8">
    <source>
        <dbReference type="Proteomes" id="UP000014568"/>
    </source>
</evidence>
<evidence type="ECO:0000256" key="1">
    <source>
        <dbReference type="ARBA" id="ARBA00004442"/>
    </source>
</evidence>
<sequence>MKWPLRSSLLCLVLLSVHSYADTEPAELSVGLNLSLDFQSYKGREMETSVLPTAFYDGDLLYAEGDQAGLNLYRDTKNKLRLYAYYDGTMYHPSGSLSQLDERQWSVLVGTSYMYTSDYGAFKLSAAQDILSRSRGAIANLSYIAAWETGSWTLYPELGLQWNSSKYNQYYFGVSSEESKRSGIKSYQLDSGVYPYAGLAVDYELNKHWNIYTTYKVNYLSDDQYQSPMTKKRVEFEPGFGVNYTF</sequence>
<feature type="chain" id="PRO_5004523505" description="Outer membrane protein" evidence="6">
    <location>
        <begin position="22"/>
        <end position="246"/>
    </location>
</feature>
<feature type="signal peptide" evidence="6">
    <location>
        <begin position="1"/>
        <end position="21"/>
    </location>
</feature>
<proteinExistence type="inferred from homology"/>
<keyword evidence="3 6" id="KW-0732">Signal</keyword>
<evidence type="ECO:0000256" key="5">
    <source>
        <dbReference type="ARBA" id="ARBA00023237"/>
    </source>
</evidence>
<evidence type="ECO:0000256" key="3">
    <source>
        <dbReference type="ARBA" id="ARBA00022729"/>
    </source>
</evidence>
<comment type="subcellular location">
    <subcellularLocation>
        <location evidence="1">Cell outer membrane</location>
    </subcellularLocation>
</comment>
<reference evidence="7 8" key="1">
    <citation type="submission" date="2013-06" db="EMBL/GenBank/DDBJ databases">
        <title>The Genome Sequence of Acinetobacter rudis CIP 110305.</title>
        <authorList>
            <consortium name="The Broad Institute Genome Sequencing Platform"/>
            <consortium name="The Broad Institute Genome Sequencing Center for Infectious Disease"/>
            <person name="Cerqueira G."/>
            <person name="Feldgarden M."/>
            <person name="Courvalin P."/>
            <person name="Perichon B."/>
            <person name="Grillot-Courvalin C."/>
            <person name="Clermont D."/>
            <person name="Rocha E."/>
            <person name="Yoon E.-J."/>
            <person name="Nemec A."/>
            <person name="Young S.K."/>
            <person name="Zeng Q."/>
            <person name="Gargeya S."/>
            <person name="Fitzgerald M."/>
            <person name="Abouelleil A."/>
            <person name="Alvarado L."/>
            <person name="Berlin A.M."/>
            <person name="Chapman S.B."/>
            <person name="Dewar J."/>
            <person name="Goldberg J."/>
            <person name="Griggs A."/>
            <person name="Gujja S."/>
            <person name="Hansen M."/>
            <person name="Howarth C."/>
            <person name="Imamovic A."/>
            <person name="Larimer J."/>
            <person name="McCowan C."/>
            <person name="Murphy C."/>
            <person name="Pearson M."/>
            <person name="Priest M."/>
            <person name="Roberts A."/>
            <person name="Saif S."/>
            <person name="Shea T."/>
            <person name="Sykes S."/>
            <person name="Wortman J."/>
            <person name="Nusbaum C."/>
            <person name="Birren B."/>
        </authorList>
    </citation>
    <scope>NUCLEOTIDE SEQUENCE [LARGE SCALE GENOMIC DNA]</scope>
    <source>
        <strain evidence="7 8">CIP 110305</strain>
    </source>
</reference>
<accession>S3MTL8</accession>
<dbReference type="PANTHER" id="PTHR38776:SF1">
    <property type="entry name" value="MLTA-INTERACTING PROTEIN-RELATED"/>
    <property type="match status" value="1"/>
</dbReference>
<evidence type="ECO:0000256" key="4">
    <source>
        <dbReference type="ARBA" id="ARBA00023136"/>
    </source>
</evidence>
<comment type="caution">
    <text evidence="7">The sequence shown here is derived from an EMBL/GenBank/DDBJ whole genome shotgun (WGS) entry which is preliminary data.</text>
</comment>
<dbReference type="eggNOG" id="COG3713">
    <property type="taxonomic scope" value="Bacteria"/>
</dbReference>
<keyword evidence="4" id="KW-0472">Membrane</keyword>
<dbReference type="PATRIC" id="fig|421052.3.peg.2625"/>
<dbReference type="STRING" id="632955.GCA_000829675_01288"/>
<evidence type="ECO:0000313" key="7">
    <source>
        <dbReference type="EMBL" id="EPF70927.1"/>
    </source>
</evidence>
<dbReference type="Pfam" id="PF06629">
    <property type="entry name" value="MipA"/>
    <property type="match status" value="1"/>
</dbReference>
<dbReference type="InterPro" id="IPR011250">
    <property type="entry name" value="OMP/PagP_B-barrel"/>
</dbReference>
<dbReference type="SUPFAM" id="SSF56925">
    <property type="entry name" value="OMPA-like"/>
    <property type="match status" value="1"/>
</dbReference>
<dbReference type="EMBL" id="ATGI01000034">
    <property type="protein sequence ID" value="EPF70927.1"/>
    <property type="molecule type" value="Genomic_DNA"/>
</dbReference>
<organism evidence="7 8">
    <name type="scientific">Acinetobacter rudis CIP 110305</name>
    <dbReference type="NCBI Taxonomy" id="421052"/>
    <lineage>
        <taxon>Bacteria</taxon>
        <taxon>Pseudomonadati</taxon>
        <taxon>Pseudomonadota</taxon>
        <taxon>Gammaproteobacteria</taxon>
        <taxon>Moraxellales</taxon>
        <taxon>Moraxellaceae</taxon>
        <taxon>Acinetobacter</taxon>
    </lineage>
</organism>
<evidence type="ECO:0000256" key="2">
    <source>
        <dbReference type="ARBA" id="ARBA00005722"/>
    </source>
</evidence>
<gene>
    <name evidence="7" type="ORF">F945_02690</name>
</gene>
<keyword evidence="5" id="KW-0998">Cell outer membrane</keyword>
<dbReference type="GO" id="GO:0009279">
    <property type="term" value="C:cell outer membrane"/>
    <property type="evidence" value="ECO:0007669"/>
    <property type="project" value="UniProtKB-SubCell"/>
</dbReference>